<gene>
    <name evidence="2" type="ORF">HF882_22305</name>
</gene>
<feature type="transmembrane region" description="Helical" evidence="1">
    <location>
        <begin position="293"/>
        <end position="310"/>
    </location>
</feature>
<dbReference type="SUPFAM" id="SSF103481">
    <property type="entry name" value="Multidrug resistance efflux transporter EmrE"/>
    <property type="match status" value="1"/>
</dbReference>
<dbReference type="RefSeq" id="WP_168964226.1">
    <property type="nucleotide sequence ID" value="NZ_JABAEW010000103.1"/>
</dbReference>
<evidence type="ECO:0000313" key="3">
    <source>
        <dbReference type="Proteomes" id="UP000576225"/>
    </source>
</evidence>
<feature type="transmembrane region" description="Helical" evidence="1">
    <location>
        <begin position="231"/>
        <end position="250"/>
    </location>
</feature>
<keyword evidence="1" id="KW-0812">Transmembrane</keyword>
<feature type="transmembrane region" description="Helical" evidence="1">
    <location>
        <begin position="72"/>
        <end position="92"/>
    </location>
</feature>
<feature type="transmembrane region" description="Helical" evidence="1">
    <location>
        <begin position="6"/>
        <end position="29"/>
    </location>
</feature>
<feature type="transmembrane region" description="Helical" evidence="1">
    <location>
        <begin position="130"/>
        <end position="149"/>
    </location>
</feature>
<dbReference type="Proteomes" id="UP000576225">
    <property type="component" value="Unassembled WGS sequence"/>
</dbReference>
<feature type="transmembrane region" description="Helical" evidence="1">
    <location>
        <begin position="104"/>
        <end position="124"/>
    </location>
</feature>
<dbReference type="EMBL" id="JABAEW010000103">
    <property type="protein sequence ID" value="NMD89322.1"/>
    <property type="molecule type" value="Genomic_DNA"/>
</dbReference>
<protein>
    <recommendedName>
        <fullName evidence="4">EamA-like transporter family protein</fullName>
    </recommendedName>
</protein>
<feature type="transmembrane region" description="Helical" evidence="1">
    <location>
        <begin position="41"/>
        <end position="60"/>
    </location>
</feature>
<evidence type="ECO:0000313" key="2">
    <source>
        <dbReference type="EMBL" id="NMD89322.1"/>
    </source>
</evidence>
<comment type="caution">
    <text evidence="2">The sequence shown here is derived from an EMBL/GenBank/DDBJ whole genome shotgun (WGS) entry which is preliminary data.</text>
</comment>
<dbReference type="InterPro" id="IPR037185">
    <property type="entry name" value="EmrE-like"/>
</dbReference>
<dbReference type="AlphaFoldDB" id="A0A848B8G2"/>
<organism evidence="2 3">
    <name type="scientific">Victivallis vadensis</name>
    <dbReference type="NCBI Taxonomy" id="172901"/>
    <lineage>
        <taxon>Bacteria</taxon>
        <taxon>Pseudomonadati</taxon>
        <taxon>Lentisphaerota</taxon>
        <taxon>Lentisphaeria</taxon>
        <taxon>Victivallales</taxon>
        <taxon>Victivallaceae</taxon>
        <taxon>Victivallis</taxon>
    </lineage>
</organism>
<accession>A0A848B8G2</accession>
<evidence type="ECO:0008006" key="4">
    <source>
        <dbReference type="Google" id="ProtNLM"/>
    </source>
</evidence>
<name>A0A848B8G2_9BACT</name>
<feature type="transmembrane region" description="Helical" evidence="1">
    <location>
        <begin position="262"/>
        <end position="286"/>
    </location>
</feature>
<sequence>MAAFTDSVWFGIIAMVIVGSSWCLVGLVMGDAPRRGIEPSLVQLFGNSFSFTLGTIIMIVTGSVPQGSLPVILTTCSVYAVCGSMNFFMLQIMAYAMQRGPNGIIWAIIQSALIFPFLGGVIFFDVKLTIVRLIGISSLLIALILFGFGKNNSNHKGNWKIPAFICLAICAVQQNLQTAPSYFEEARIVNSIVRSLSVAGGSFLSAVIYNIVRMTPERKRQLRSNIRNITLWKYVGALQFFGLIFSYTLMYPGMNTMSDHGLGGMCYPVLVGSCIVAFTLASVWLLKEKIRPLQLGALTFCILGLIAICLPA</sequence>
<feature type="transmembrane region" description="Helical" evidence="1">
    <location>
        <begin position="191"/>
        <end position="211"/>
    </location>
</feature>
<evidence type="ECO:0000256" key="1">
    <source>
        <dbReference type="SAM" id="Phobius"/>
    </source>
</evidence>
<keyword evidence="1" id="KW-0472">Membrane</keyword>
<proteinExistence type="predicted"/>
<keyword evidence="1" id="KW-1133">Transmembrane helix</keyword>
<reference evidence="2 3" key="1">
    <citation type="submission" date="2020-04" db="EMBL/GenBank/DDBJ databases">
        <authorList>
            <person name="Hitch T.C.A."/>
            <person name="Wylensek D."/>
            <person name="Clavel T."/>
        </authorList>
    </citation>
    <scope>NUCLEOTIDE SEQUENCE [LARGE SCALE GENOMIC DNA]</scope>
    <source>
        <strain evidence="2 3">COR2-253-APC-1A</strain>
    </source>
</reference>